<sequence>MSVPVSTLLYVPADRRGRVGKVLGFVPWVVARSREGGAV</sequence>
<organism evidence="1 2">
    <name type="scientific">Amycolatopsis thermoflava</name>
    <dbReference type="NCBI Taxonomy" id="84480"/>
    <lineage>
        <taxon>Bacteria</taxon>
        <taxon>Bacillati</taxon>
        <taxon>Actinomycetota</taxon>
        <taxon>Actinomycetes</taxon>
        <taxon>Pseudonocardiales</taxon>
        <taxon>Pseudonocardiaceae</taxon>
        <taxon>Amycolatopsis</taxon>
        <taxon>Amycolatopsis methanolica group</taxon>
    </lineage>
</organism>
<accession>A0A3N2GQG6</accession>
<name>A0A3N2GQG6_9PSEU</name>
<proteinExistence type="predicted"/>
<gene>
    <name evidence="1" type="ORF">EDD35_1051</name>
</gene>
<dbReference type="EMBL" id="RKHY01000001">
    <property type="protein sequence ID" value="ROS38763.1"/>
    <property type="molecule type" value="Genomic_DNA"/>
</dbReference>
<evidence type="ECO:0000313" key="1">
    <source>
        <dbReference type="EMBL" id="ROS38763.1"/>
    </source>
</evidence>
<keyword evidence="2" id="KW-1185">Reference proteome</keyword>
<dbReference type="Proteomes" id="UP000274843">
    <property type="component" value="Unassembled WGS sequence"/>
</dbReference>
<dbReference type="AlphaFoldDB" id="A0A3N2GQG6"/>
<evidence type="ECO:0000313" key="2">
    <source>
        <dbReference type="Proteomes" id="UP000274843"/>
    </source>
</evidence>
<comment type="caution">
    <text evidence="1">The sequence shown here is derived from an EMBL/GenBank/DDBJ whole genome shotgun (WGS) entry which is preliminary data.</text>
</comment>
<reference evidence="1 2" key="1">
    <citation type="submission" date="2018-11" db="EMBL/GenBank/DDBJ databases">
        <title>Sequencing the genomes of 1000 actinobacteria strains.</title>
        <authorList>
            <person name="Klenk H.-P."/>
        </authorList>
    </citation>
    <scope>NUCLEOTIDE SEQUENCE [LARGE SCALE GENOMIC DNA]</scope>
    <source>
        <strain evidence="1 2">DSM 44348</strain>
    </source>
</reference>
<protein>
    <submittedName>
        <fullName evidence="1">Uncharacterized protein</fullName>
    </submittedName>
</protein>